<feature type="region of interest" description="Disordered" evidence="9">
    <location>
        <begin position="373"/>
        <end position="398"/>
    </location>
</feature>
<keyword evidence="7" id="KW-0168">Coated pit</keyword>
<dbReference type="Gene3D" id="1.25.40.90">
    <property type="match status" value="1"/>
</dbReference>
<evidence type="ECO:0000256" key="9">
    <source>
        <dbReference type="SAM" id="MobiDB-lite"/>
    </source>
</evidence>
<dbReference type="EMBL" id="JABFUD020000013">
    <property type="protein sequence ID" value="KAI5070982.1"/>
    <property type="molecule type" value="Genomic_DNA"/>
</dbReference>
<sequence>MDSMQGKLRRALGAVKDHTSISIAKVGSAGSSEVEIALVKATRHDETPLEEKYVQELLYLTSGSREHVNACIASLAKRLRKTHNWIVAIKTLMLAHRLLRDGDPAIEHELASARKKGTHVLNVHAFREESHCNGWDFSAFVRAYGLYLDQRLECSMPSFSSPSKPQKSPNNNSSYDQGRRHSSASPPASGSDDDRSRVKQHSSHRRRKPVKKMRPQELMQKFPLFQRLLERILACRPSGAAKTSRLVLFALHSIVRESFLVYSDIRDGMAILLDAFFDLEQLDCISAFDIYSKAAKQVDELIAFYNFCKTLGVCKATEYPAVEKISGEMLETMAASLRLRLDSARDSSKLKSKAPAQPRSVSFQDELDGDRAYESKGFKSSPAPPYSPRPATPPRISAKVSLPPKPVPMANPHAVSSPAIEVSSSPNLLHLNEGPTMSSEEQENKLALALFSGNSKTGANTAWESFFPDVTDQIYSHPMPDKVLEGSKGVTGWELALTESESEMSRPHTGSTLSGGFDQLLLDSLYDQAVDNRIRQAVASGPAGSASSMAAHFQPQSNFLALPVPPAAGSTHQTQVKEDPFAASINVAPPPYVQLSELRRKQQLLLQEQQQWHQYQQQGNVFGHGAVPTLNFASNPFANPFQSAALPIPHYGLNSNYA</sequence>
<evidence type="ECO:0000256" key="6">
    <source>
        <dbReference type="ARBA" id="ARBA00023136"/>
    </source>
</evidence>
<evidence type="ECO:0000256" key="7">
    <source>
        <dbReference type="ARBA" id="ARBA00023176"/>
    </source>
</evidence>
<feature type="compositionally biased region" description="Low complexity" evidence="9">
    <location>
        <begin position="158"/>
        <end position="174"/>
    </location>
</feature>
<dbReference type="GO" id="GO:0072583">
    <property type="term" value="P:clathrin-dependent endocytosis"/>
    <property type="evidence" value="ECO:0007669"/>
    <property type="project" value="InterPro"/>
</dbReference>
<dbReference type="GO" id="GO:0005794">
    <property type="term" value="C:Golgi apparatus"/>
    <property type="evidence" value="ECO:0007669"/>
    <property type="project" value="UniProtKB-SubCell"/>
</dbReference>
<keyword evidence="4" id="KW-0254">Endocytosis</keyword>
<dbReference type="PANTHER" id="PTHR22951">
    <property type="entry name" value="CLATHRIN ASSEMBLY PROTEIN"/>
    <property type="match status" value="1"/>
</dbReference>
<dbReference type="InterPro" id="IPR048050">
    <property type="entry name" value="ANTH_N_plant"/>
</dbReference>
<feature type="compositionally biased region" description="Basic residues" evidence="9">
    <location>
        <begin position="198"/>
        <end position="213"/>
    </location>
</feature>
<dbReference type="SUPFAM" id="SSF89009">
    <property type="entry name" value="GAT-like domain"/>
    <property type="match status" value="1"/>
</dbReference>
<dbReference type="GO" id="GO:0005545">
    <property type="term" value="F:1-phosphatidylinositol binding"/>
    <property type="evidence" value="ECO:0007669"/>
    <property type="project" value="InterPro"/>
</dbReference>
<dbReference type="AlphaFoldDB" id="A0A9D4UNN2"/>
<evidence type="ECO:0000256" key="2">
    <source>
        <dbReference type="ARBA" id="ARBA00004555"/>
    </source>
</evidence>
<dbReference type="InterPro" id="IPR045192">
    <property type="entry name" value="AP180-like"/>
</dbReference>
<dbReference type="GO" id="GO:0048268">
    <property type="term" value="P:clathrin coat assembly"/>
    <property type="evidence" value="ECO:0007669"/>
    <property type="project" value="InterPro"/>
</dbReference>
<reference evidence="11" key="1">
    <citation type="submission" date="2021-01" db="EMBL/GenBank/DDBJ databases">
        <title>Adiantum capillus-veneris genome.</title>
        <authorList>
            <person name="Fang Y."/>
            <person name="Liao Q."/>
        </authorList>
    </citation>
    <scope>NUCLEOTIDE SEQUENCE</scope>
    <source>
        <strain evidence="11">H3</strain>
        <tissue evidence="11">Leaf</tissue>
    </source>
</reference>
<gene>
    <name evidence="11" type="ORF">GOP47_0013233</name>
</gene>
<dbReference type="InterPro" id="IPR008942">
    <property type="entry name" value="ENTH_VHS"/>
</dbReference>
<comment type="subcellular location">
    <subcellularLocation>
        <location evidence="1">Cytoplasmic vesicle</location>
        <location evidence="1">Clathrin-coated vesicle</location>
    </subcellularLocation>
    <subcellularLocation>
        <location evidence="2">Golgi apparatus</location>
    </subcellularLocation>
    <subcellularLocation>
        <location evidence="3">Membrane</location>
        <location evidence="3">Clathrin-coated pit</location>
    </subcellularLocation>
</comment>
<feature type="domain" description="ENTH" evidence="10">
    <location>
        <begin position="26"/>
        <end position="162"/>
    </location>
</feature>
<evidence type="ECO:0000256" key="5">
    <source>
        <dbReference type="ARBA" id="ARBA00023034"/>
    </source>
</evidence>
<dbReference type="GO" id="GO:0032050">
    <property type="term" value="F:clathrin heavy chain binding"/>
    <property type="evidence" value="ECO:0007669"/>
    <property type="project" value="TreeGrafter"/>
</dbReference>
<evidence type="ECO:0000256" key="3">
    <source>
        <dbReference type="ARBA" id="ARBA00004600"/>
    </source>
</evidence>
<dbReference type="CDD" id="cd16987">
    <property type="entry name" value="ANTH_N_AP180_plant"/>
    <property type="match status" value="1"/>
</dbReference>
<dbReference type="GO" id="GO:0006900">
    <property type="term" value="P:vesicle budding from membrane"/>
    <property type="evidence" value="ECO:0007669"/>
    <property type="project" value="TreeGrafter"/>
</dbReference>
<dbReference type="Gene3D" id="1.20.58.150">
    <property type="entry name" value="ANTH domain"/>
    <property type="match status" value="1"/>
</dbReference>
<dbReference type="InterPro" id="IPR014712">
    <property type="entry name" value="ANTH_dom_sf"/>
</dbReference>
<dbReference type="FunFam" id="1.20.58.150:FF:000005">
    <property type="entry name" value="putative clathrin assembly protein At2g25430"/>
    <property type="match status" value="1"/>
</dbReference>
<evidence type="ECO:0000313" key="12">
    <source>
        <dbReference type="Proteomes" id="UP000886520"/>
    </source>
</evidence>
<organism evidence="11 12">
    <name type="scientific">Adiantum capillus-veneris</name>
    <name type="common">Maidenhair fern</name>
    <dbReference type="NCBI Taxonomy" id="13818"/>
    <lineage>
        <taxon>Eukaryota</taxon>
        <taxon>Viridiplantae</taxon>
        <taxon>Streptophyta</taxon>
        <taxon>Embryophyta</taxon>
        <taxon>Tracheophyta</taxon>
        <taxon>Polypodiopsida</taxon>
        <taxon>Polypodiidae</taxon>
        <taxon>Polypodiales</taxon>
        <taxon>Pteridineae</taxon>
        <taxon>Pteridaceae</taxon>
        <taxon>Vittarioideae</taxon>
        <taxon>Adiantum</taxon>
    </lineage>
</organism>
<dbReference type="GO" id="GO:0030136">
    <property type="term" value="C:clathrin-coated vesicle"/>
    <property type="evidence" value="ECO:0007669"/>
    <property type="project" value="UniProtKB-SubCell"/>
</dbReference>
<evidence type="ECO:0000259" key="10">
    <source>
        <dbReference type="PROSITE" id="PS50942"/>
    </source>
</evidence>
<dbReference type="OrthoDB" id="44015at2759"/>
<dbReference type="GO" id="GO:0005546">
    <property type="term" value="F:phosphatidylinositol-4,5-bisphosphate binding"/>
    <property type="evidence" value="ECO:0007669"/>
    <property type="project" value="TreeGrafter"/>
</dbReference>
<dbReference type="InterPro" id="IPR013809">
    <property type="entry name" value="ENTH"/>
</dbReference>
<name>A0A9D4UNN2_ADICA</name>
<keyword evidence="5" id="KW-0333">Golgi apparatus</keyword>
<dbReference type="SUPFAM" id="SSF48464">
    <property type="entry name" value="ENTH/VHS domain"/>
    <property type="match status" value="1"/>
</dbReference>
<evidence type="ECO:0000256" key="8">
    <source>
        <dbReference type="ARBA" id="ARBA00023329"/>
    </source>
</evidence>
<evidence type="ECO:0000256" key="1">
    <source>
        <dbReference type="ARBA" id="ARBA00004132"/>
    </source>
</evidence>
<dbReference type="GO" id="GO:0000149">
    <property type="term" value="F:SNARE binding"/>
    <property type="evidence" value="ECO:0007669"/>
    <property type="project" value="TreeGrafter"/>
</dbReference>
<evidence type="ECO:0000313" key="11">
    <source>
        <dbReference type="EMBL" id="KAI5070982.1"/>
    </source>
</evidence>
<dbReference type="InterPro" id="IPR011417">
    <property type="entry name" value="ANTH_dom"/>
</dbReference>
<dbReference type="Pfam" id="PF07651">
    <property type="entry name" value="ANTH"/>
    <property type="match status" value="1"/>
</dbReference>
<accession>A0A9D4UNN2</accession>
<feature type="compositionally biased region" description="Pro residues" evidence="9">
    <location>
        <begin position="382"/>
        <end position="393"/>
    </location>
</feature>
<dbReference type="Proteomes" id="UP000886520">
    <property type="component" value="Chromosome 13"/>
</dbReference>
<comment type="caution">
    <text evidence="11">The sequence shown here is derived from an EMBL/GenBank/DDBJ whole genome shotgun (WGS) entry which is preliminary data.</text>
</comment>
<dbReference type="PROSITE" id="PS50942">
    <property type="entry name" value="ENTH"/>
    <property type="match status" value="1"/>
</dbReference>
<protein>
    <recommendedName>
        <fullName evidence="10">ENTH domain-containing protein</fullName>
    </recommendedName>
</protein>
<keyword evidence="6" id="KW-0472">Membrane</keyword>
<keyword evidence="8" id="KW-0968">Cytoplasmic vesicle</keyword>
<dbReference type="GO" id="GO:0005905">
    <property type="term" value="C:clathrin-coated pit"/>
    <property type="evidence" value="ECO:0007669"/>
    <property type="project" value="UniProtKB-SubCell"/>
</dbReference>
<keyword evidence="12" id="KW-1185">Reference proteome</keyword>
<dbReference type="SMART" id="SM00273">
    <property type="entry name" value="ENTH"/>
    <property type="match status" value="1"/>
</dbReference>
<evidence type="ECO:0000256" key="4">
    <source>
        <dbReference type="ARBA" id="ARBA00022583"/>
    </source>
</evidence>
<feature type="region of interest" description="Disordered" evidence="9">
    <location>
        <begin position="158"/>
        <end position="213"/>
    </location>
</feature>
<dbReference type="PANTHER" id="PTHR22951:SF13">
    <property type="entry name" value="ASSEMBLY PROTEIN, PUTATIVE, EXPRESSED-RELATED"/>
    <property type="match status" value="1"/>
</dbReference>
<proteinExistence type="predicted"/>